<evidence type="ECO:0000256" key="4">
    <source>
        <dbReference type="ARBA" id="ARBA00022692"/>
    </source>
</evidence>
<evidence type="ECO:0000256" key="6">
    <source>
        <dbReference type="ARBA" id="ARBA00022989"/>
    </source>
</evidence>
<sequence>MATAKPALRNLLMNKTKKDFIIALTVSITCAMAYNFGVKAQRRKHFEEFNKTFDNDAHYERLKSKGVFQFNLGSKDEE</sequence>
<evidence type="ECO:0000313" key="10">
    <source>
        <dbReference type="EMBL" id="CAL1540653.1"/>
    </source>
</evidence>
<evidence type="ECO:0000256" key="1">
    <source>
        <dbReference type="ARBA" id="ARBA00004434"/>
    </source>
</evidence>
<evidence type="ECO:0000256" key="7">
    <source>
        <dbReference type="ARBA" id="ARBA00023128"/>
    </source>
</evidence>
<dbReference type="Gene3D" id="4.10.93.10">
    <property type="entry name" value="Mitochondrial cytochrome c oxidase subunit VIc/VIIs"/>
    <property type="match status" value="1"/>
</dbReference>
<dbReference type="EMBL" id="CAXITT010000391">
    <property type="protein sequence ID" value="CAL1540653.1"/>
    <property type="molecule type" value="Genomic_DNA"/>
</dbReference>
<dbReference type="AlphaFoldDB" id="A0AAV2I3B0"/>
<proteinExistence type="inferred from homology"/>
<keyword evidence="11" id="KW-1185">Reference proteome</keyword>
<evidence type="ECO:0000256" key="2">
    <source>
        <dbReference type="ARBA" id="ARBA00004673"/>
    </source>
</evidence>
<evidence type="ECO:0000256" key="8">
    <source>
        <dbReference type="ARBA" id="ARBA00023136"/>
    </source>
</evidence>
<keyword evidence="8 9" id="KW-0472">Membrane</keyword>
<keyword evidence="7" id="KW-0496">Mitochondrion</keyword>
<dbReference type="InterPro" id="IPR034884">
    <property type="entry name" value="Cytochrome_c_oxidase_VIc/VIIs"/>
</dbReference>
<evidence type="ECO:0000256" key="5">
    <source>
        <dbReference type="ARBA" id="ARBA00022792"/>
    </source>
</evidence>
<accession>A0AAV2I3B0</accession>
<keyword evidence="5" id="KW-0999">Mitochondrion inner membrane</keyword>
<dbReference type="Proteomes" id="UP001497497">
    <property type="component" value="Unassembled WGS sequence"/>
</dbReference>
<dbReference type="InterPro" id="IPR037169">
    <property type="entry name" value="Cytochrome_c_oxidase_VIc_sf"/>
</dbReference>
<evidence type="ECO:0000313" key="11">
    <source>
        <dbReference type="Proteomes" id="UP001497497"/>
    </source>
</evidence>
<dbReference type="Pfam" id="PF02937">
    <property type="entry name" value="COX6C"/>
    <property type="match status" value="1"/>
</dbReference>
<evidence type="ECO:0008006" key="12">
    <source>
        <dbReference type="Google" id="ProtNLM"/>
    </source>
</evidence>
<comment type="pathway">
    <text evidence="2">Energy metabolism; oxidative phosphorylation.</text>
</comment>
<dbReference type="PANTHER" id="PTHR48416">
    <property type="entry name" value="CYTOCHROME C OXIDASE SUBUNIT 6C"/>
    <property type="match status" value="1"/>
</dbReference>
<name>A0AAV2I3B0_LYMST</name>
<keyword evidence="4 9" id="KW-0812">Transmembrane</keyword>
<comment type="caution">
    <text evidence="10">The sequence shown here is derived from an EMBL/GenBank/DDBJ whole genome shotgun (WGS) entry which is preliminary data.</text>
</comment>
<evidence type="ECO:0000256" key="3">
    <source>
        <dbReference type="ARBA" id="ARBA00007204"/>
    </source>
</evidence>
<dbReference type="SUPFAM" id="SSF81415">
    <property type="entry name" value="Mitochondrial cytochrome c oxidase subunit VIc"/>
    <property type="match status" value="1"/>
</dbReference>
<reference evidence="10 11" key="1">
    <citation type="submission" date="2024-04" db="EMBL/GenBank/DDBJ databases">
        <authorList>
            <consortium name="Genoscope - CEA"/>
            <person name="William W."/>
        </authorList>
    </citation>
    <scope>NUCLEOTIDE SEQUENCE [LARGE SCALE GENOMIC DNA]</scope>
</reference>
<dbReference type="GO" id="GO:0005743">
    <property type="term" value="C:mitochondrial inner membrane"/>
    <property type="evidence" value="ECO:0007669"/>
    <property type="project" value="UniProtKB-SubCell"/>
</dbReference>
<gene>
    <name evidence="10" type="ORF">GSLYS_00014302001</name>
</gene>
<protein>
    <recommendedName>
        <fullName evidence="12">Mitochondrial cytochrome c oxidase subunit VIc/VIIs domain-containing protein</fullName>
    </recommendedName>
</protein>
<dbReference type="InterPro" id="IPR051389">
    <property type="entry name" value="Cytochrome_c_oxidase_VIc"/>
</dbReference>
<comment type="similarity">
    <text evidence="3">Belongs to the cytochrome c oxidase subunit 6c family.</text>
</comment>
<evidence type="ECO:0000256" key="9">
    <source>
        <dbReference type="SAM" id="Phobius"/>
    </source>
</evidence>
<dbReference type="PANTHER" id="PTHR48416:SF1">
    <property type="entry name" value="CYTOCHROME C OXIDASE SUBUNIT 6C"/>
    <property type="match status" value="1"/>
</dbReference>
<feature type="transmembrane region" description="Helical" evidence="9">
    <location>
        <begin position="20"/>
        <end position="38"/>
    </location>
</feature>
<keyword evidence="6 9" id="KW-1133">Transmembrane helix</keyword>
<comment type="subcellular location">
    <subcellularLocation>
        <location evidence="1">Mitochondrion inner membrane</location>
        <topology evidence="1">Single-pass membrane protein</topology>
    </subcellularLocation>
</comment>
<organism evidence="10 11">
    <name type="scientific">Lymnaea stagnalis</name>
    <name type="common">Great pond snail</name>
    <name type="synonym">Helix stagnalis</name>
    <dbReference type="NCBI Taxonomy" id="6523"/>
    <lineage>
        <taxon>Eukaryota</taxon>
        <taxon>Metazoa</taxon>
        <taxon>Spiralia</taxon>
        <taxon>Lophotrochozoa</taxon>
        <taxon>Mollusca</taxon>
        <taxon>Gastropoda</taxon>
        <taxon>Heterobranchia</taxon>
        <taxon>Euthyneura</taxon>
        <taxon>Panpulmonata</taxon>
        <taxon>Hygrophila</taxon>
        <taxon>Lymnaeoidea</taxon>
        <taxon>Lymnaeidae</taxon>
        <taxon>Lymnaea</taxon>
    </lineage>
</organism>